<dbReference type="Proteomes" id="UP000787156">
    <property type="component" value="Unassembled WGS sequence"/>
</dbReference>
<dbReference type="GO" id="GO:0003677">
    <property type="term" value="F:DNA binding"/>
    <property type="evidence" value="ECO:0007669"/>
    <property type="project" value="UniProtKB-KW"/>
</dbReference>
<comment type="caution">
    <text evidence="5">The sequence shown here is derived from an EMBL/GenBank/DDBJ whole genome shotgun (WGS) entry which is preliminary data.</text>
</comment>
<dbReference type="AlphaFoldDB" id="A0A9D2UUB3"/>
<evidence type="ECO:0000259" key="4">
    <source>
        <dbReference type="PROSITE" id="PS51118"/>
    </source>
</evidence>
<evidence type="ECO:0000256" key="1">
    <source>
        <dbReference type="ARBA" id="ARBA00023015"/>
    </source>
</evidence>
<reference evidence="5" key="1">
    <citation type="journal article" date="2021" name="PeerJ">
        <title>Extensive microbial diversity within the chicken gut microbiome revealed by metagenomics and culture.</title>
        <authorList>
            <person name="Gilroy R."/>
            <person name="Ravi A."/>
            <person name="Getino M."/>
            <person name="Pursley I."/>
            <person name="Horton D.L."/>
            <person name="Alikhan N.F."/>
            <person name="Baker D."/>
            <person name="Gharbi K."/>
            <person name="Hall N."/>
            <person name="Watson M."/>
            <person name="Adriaenssens E.M."/>
            <person name="Foster-Nyarko E."/>
            <person name="Jarju S."/>
            <person name="Secka A."/>
            <person name="Antonio M."/>
            <person name="Oren A."/>
            <person name="Chaudhuri R.R."/>
            <person name="La Ragione R."/>
            <person name="Hildebrand F."/>
            <person name="Pallen M.J."/>
        </authorList>
    </citation>
    <scope>NUCLEOTIDE SEQUENCE</scope>
    <source>
        <strain evidence="5">CHK135-1449</strain>
    </source>
</reference>
<dbReference type="InterPro" id="IPR036390">
    <property type="entry name" value="WH_DNA-bd_sf"/>
</dbReference>
<organism evidence="5 6">
    <name type="scientific">Acinetobacter lwoffii</name>
    <dbReference type="NCBI Taxonomy" id="28090"/>
    <lineage>
        <taxon>Bacteria</taxon>
        <taxon>Pseudomonadati</taxon>
        <taxon>Pseudomonadota</taxon>
        <taxon>Gammaproteobacteria</taxon>
        <taxon>Moraxellales</taxon>
        <taxon>Moraxellaceae</taxon>
        <taxon>Acinetobacter</taxon>
    </lineage>
</organism>
<keyword evidence="1" id="KW-0805">Transcription regulation</keyword>
<dbReference type="EMBL" id="DYWX01000124">
    <property type="protein sequence ID" value="HJF28844.1"/>
    <property type="molecule type" value="Genomic_DNA"/>
</dbReference>
<dbReference type="InterPro" id="IPR036388">
    <property type="entry name" value="WH-like_DNA-bd_sf"/>
</dbReference>
<keyword evidence="2" id="KW-0238">DNA-binding</keyword>
<sequence>MKWTEATEQNCPIAKSLAIFGDRWTLLIIRNAFLGMTRFEQFQQNLGLTRHVLSDRLLRLVNEGILVKQAYVDRQQRFEYVLTEKGKALAPMLQAMMQWGVEWTDAQVPEKYRDALTAVNV</sequence>
<evidence type="ECO:0000313" key="5">
    <source>
        <dbReference type="EMBL" id="HJF28844.1"/>
    </source>
</evidence>
<dbReference type="PROSITE" id="PS51118">
    <property type="entry name" value="HTH_HXLR"/>
    <property type="match status" value="1"/>
</dbReference>
<name>A0A9D2UUB3_ACILW</name>
<reference evidence="5" key="2">
    <citation type="submission" date="2021-09" db="EMBL/GenBank/DDBJ databases">
        <authorList>
            <person name="Gilroy R."/>
        </authorList>
    </citation>
    <scope>NUCLEOTIDE SEQUENCE</scope>
    <source>
        <strain evidence="5">CHK135-1449</strain>
    </source>
</reference>
<gene>
    <name evidence="5" type="ORF">K8V79_11545</name>
</gene>
<feature type="domain" description="HTH hxlR-type" evidence="4">
    <location>
        <begin position="11"/>
        <end position="108"/>
    </location>
</feature>
<keyword evidence="3" id="KW-0804">Transcription</keyword>
<evidence type="ECO:0000313" key="6">
    <source>
        <dbReference type="Proteomes" id="UP000787156"/>
    </source>
</evidence>
<evidence type="ECO:0000256" key="2">
    <source>
        <dbReference type="ARBA" id="ARBA00023125"/>
    </source>
</evidence>
<dbReference type="Gene3D" id="1.10.10.10">
    <property type="entry name" value="Winged helix-like DNA-binding domain superfamily/Winged helix DNA-binding domain"/>
    <property type="match status" value="1"/>
</dbReference>
<dbReference type="SUPFAM" id="SSF46785">
    <property type="entry name" value="Winged helix' DNA-binding domain"/>
    <property type="match status" value="1"/>
</dbReference>
<dbReference type="Pfam" id="PF01638">
    <property type="entry name" value="HxlR"/>
    <property type="match status" value="1"/>
</dbReference>
<dbReference type="PANTHER" id="PTHR33204:SF36">
    <property type="entry name" value="TRANSCRIPTIONAL REGULATORY PROTEIN"/>
    <property type="match status" value="1"/>
</dbReference>
<dbReference type="PANTHER" id="PTHR33204">
    <property type="entry name" value="TRANSCRIPTIONAL REGULATOR, MARR FAMILY"/>
    <property type="match status" value="1"/>
</dbReference>
<evidence type="ECO:0000256" key="3">
    <source>
        <dbReference type="ARBA" id="ARBA00023163"/>
    </source>
</evidence>
<dbReference type="InterPro" id="IPR002577">
    <property type="entry name" value="HTH_HxlR"/>
</dbReference>
<proteinExistence type="predicted"/>
<protein>
    <submittedName>
        <fullName evidence="5">Helix-turn-helix transcriptional regulator</fullName>
    </submittedName>
</protein>
<accession>A0A9D2UUB3</accession>